<sequence>MTGETGETGNDVTVLVAAYIAVWNERNPCTRRTLGAEVFTADAHYVDPNTSVRGRSAIDAYVAGWQEQFPGFGFVLGAVHGHHGLAHFEWSFASVRGGSAATGRDVVVLEQGRIATVYGFFD</sequence>
<accession>A0ABN1WGE2</accession>
<dbReference type="SUPFAM" id="SSF54427">
    <property type="entry name" value="NTF2-like"/>
    <property type="match status" value="1"/>
</dbReference>
<dbReference type="EMBL" id="BAAALN010000012">
    <property type="protein sequence ID" value="GAA1245968.1"/>
    <property type="molecule type" value="Genomic_DNA"/>
</dbReference>
<evidence type="ECO:0000313" key="2">
    <source>
        <dbReference type="EMBL" id="GAA1245968.1"/>
    </source>
</evidence>
<dbReference type="Gene3D" id="3.10.450.50">
    <property type="match status" value="1"/>
</dbReference>
<dbReference type="InterPro" id="IPR032710">
    <property type="entry name" value="NTF2-like_dom_sf"/>
</dbReference>
<protein>
    <submittedName>
        <fullName evidence="2">Nuclear transport factor 2 family protein</fullName>
    </submittedName>
</protein>
<dbReference type="Pfam" id="PF12680">
    <property type="entry name" value="SnoaL_2"/>
    <property type="match status" value="1"/>
</dbReference>
<comment type="caution">
    <text evidence="2">The sequence shown here is derived from an EMBL/GenBank/DDBJ whole genome shotgun (WGS) entry which is preliminary data.</text>
</comment>
<gene>
    <name evidence="2" type="ORF">GCM10009676_34960</name>
</gene>
<proteinExistence type="predicted"/>
<reference evidence="2 3" key="1">
    <citation type="journal article" date="2019" name="Int. J. Syst. Evol. Microbiol.">
        <title>The Global Catalogue of Microorganisms (GCM) 10K type strain sequencing project: providing services to taxonomists for standard genome sequencing and annotation.</title>
        <authorList>
            <consortium name="The Broad Institute Genomics Platform"/>
            <consortium name="The Broad Institute Genome Sequencing Center for Infectious Disease"/>
            <person name="Wu L."/>
            <person name="Ma J."/>
        </authorList>
    </citation>
    <scope>NUCLEOTIDE SEQUENCE [LARGE SCALE GENOMIC DNA]</scope>
    <source>
        <strain evidence="2 3">JCM 13023</strain>
    </source>
</reference>
<dbReference type="Proteomes" id="UP001500653">
    <property type="component" value="Unassembled WGS sequence"/>
</dbReference>
<name>A0ABN1WGE2_9PSEU</name>
<evidence type="ECO:0000259" key="1">
    <source>
        <dbReference type="Pfam" id="PF12680"/>
    </source>
</evidence>
<organism evidence="2 3">
    <name type="scientific">Prauserella halophila</name>
    <dbReference type="NCBI Taxonomy" id="185641"/>
    <lineage>
        <taxon>Bacteria</taxon>
        <taxon>Bacillati</taxon>
        <taxon>Actinomycetota</taxon>
        <taxon>Actinomycetes</taxon>
        <taxon>Pseudonocardiales</taxon>
        <taxon>Pseudonocardiaceae</taxon>
        <taxon>Prauserella</taxon>
    </lineage>
</organism>
<dbReference type="InterPro" id="IPR037401">
    <property type="entry name" value="SnoaL-like"/>
</dbReference>
<keyword evidence="3" id="KW-1185">Reference proteome</keyword>
<evidence type="ECO:0000313" key="3">
    <source>
        <dbReference type="Proteomes" id="UP001500653"/>
    </source>
</evidence>
<feature type="domain" description="SnoaL-like" evidence="1">
    <location>
        <begin position="16"/>
        <end position="115"/>
    </location>
</feature>
<dbReference type="RefSeq" id="WP_253866056.1">
    <property type="nucleotide sequence ID" value="NZ_BAAALN010000012.1"/>
</dbReference>